<dbReference type="RefSeq" id="WP_181473772.1">
    <property type="nucleotide sequence ID" value="NZ_JACEFG010000004.1"/>
</dbReference>
<dbReference type="EMBL" id="JACEFG010000004">
    <property type="protein sequence ID" value="MBA2176717.1"/>
    <property type="molecule type" value="Genomic_DNA"/>
</dbReference>
<reference evidence="2 3" key="1">
    <citation type="journal article" date="2004" name="Extremophiles">
        <title>Halobacillus locisalis sp. nov., a halophilic bacterium isolated from a marine solar saltern of the Yellow Sea in Korea.</title>
        <authorList>
            <person name="Yoon J.H."/>
            <person name="Kang K.H."/>
            <person name="Oh T.K."/>
            <person name="Park Y.H."/>
        </authorList>
    </citation>
    <scope>NUCLEOTIDE SEQUENCE [LARGE SCALE GENOMIC DNA]</scope>
    <source>
        <strain evidence="2 3">KCTC 3788</strain>
    </source>
</reference>
<feature type="transmembrane region" description="Helical" evidence="1">
    <location>
        <begin position="250"/>
        <end position="274"/>
    </location>
</feature>
<feature type="transmembrane region" description="Helical" evidence="1">
    <location>
        <begin position="7"/>
        <end position="24"/>
    </location>
</feature>
<keyword evidence="3" id="KW-1185">Reference proteome</keyword>
<feature type="transmembrane region" description="Helical" evidence="1">
    <location>
        <begin position="217"/>
        <end position="238"/>
    </location>
</feature>
<protein>
    <submittedName>
        <fullName evidence="2">YndJ family protein</fullName>
    </submittedName>
</protein>
<feature type="transmembrane region" description="Helical" evidence="1">
    <location>
        <begin position="86"/>
        <end position="108"/>
    </location>
</feature>
<feature type="transmembrane region" description="Helical" evidence="1">
    <location>
        <begin position="60"/>
        <end position="80"/>
    </location>
</feature>
<feature type="transmembrane region" description="Helical" evidence="1">
    <location>
        <begin position="286"/>
        <end position="304"/>
    </location>
</feature>
<feature type="transmembrane region" description="Helical" evidence="1">
    <location>
        <begin position="152"/>
        <end position="173"/>
    </location>
</feature>
<evidence type="ECO:0000256" key="1">
    <source>
        <dbReference type="SAM" id="Phobius"/>
    </source>
</evidence>
<dbReference type="Pfam" id="PF14158">
    <property type="entry name" value="YndJ"/>
    <property type="match status" value="1"/>
</dbReference>
<accession>A0A838CXE9</accession>
<keyword evidence="1" id="KW-1133">Transmembrane helix</keyword>
<feature type="transmembrane region" description="Helical" evidence="1">
    <location>
        <begin position="120"/>
        <end position="140"/>
    </location>
</feature>
<dbReference type="InterPro" id="IPR025450">
    <property type="entry name" value="YndJ-like"/>
</dbReference>
<dbReference type="Proteomes" id="UP000571017">
    <property type="component" value="Unassembled WGS sequence"/>
</dbReference>
<dbReference type="AlphaFoldDB" id="A0A838CXE9"/>
<keyword evidence="1" id="KW-0812">Transmembrane</keyword>
<keyword evidence="1" id="KW-0472">Membrane</keyword>
<organism evidence="2 3">
    <name type="scientific">Halobacillus locisalis</name>
    <dbReference type="NCBI Taxonomy" id="220753"/>
    <lineage>
        <taxon>Bacteria</taxon>
        <taxon>Bacillati</taxon>
        <taxon>Bacillota</taxon>
        <taxon>Bacilli</taxon>
        <taxon>Bacillales</taxon>
        <taxon>Bacillaceae</taxon>
        <taxon>Halobacillus</taxon>
    </lineage>
</organism>
<proteinExistence type="predicted"/>
<evidence type="ECO:0000313" key="3">
    <source>
        <dbReference type="Proteomes" id="UP000571017"/>
    </source>
</evidence>
<comment type="caution">
    <text evidence="2">The sequence shown here is derived from an EMBL/GenBank/DDBJ whole genome shotgun (WGS) entry which is preliminary data.</text>
</comment>
<name>A0A838CXE9_9BACI</name>
<feature type="transmembrane region" description="Helical" evidence="1">
    <location>
        <begin position="30"/>
        <end position="48"/>
    </location>
</feature>
<gene>
    <name evidence="2" type="ORF">H0266_17650</name>
</gene>
<feature type="transmembrane region" description="Helical" evidence="1">
    <location>
        <begin position="193"/>
        <end position="211"/>
    </location>
</feature>
<sequence>MKNPGRWNALAGTVILVVWCFIFFVSKIDIALGLVFFVLVPLLVEEVVKHKEGNRAEQWLWKVMQTSLPFAGAGAISVTLPAGVEAGWWAAIWFFYTLLLAFGGLMRLLGRGVRPMEETIIDIGLMYIAVGGGWLLIAQAGWSDYLPYSETIVQLTAIHFHYAAFVLPLVTGFFGRYRSDGNRVRKRYMHRPYHVLAVGVIIGPILVAVGLDQGPPVEVITVGLYVLILIWLCIWWIWMSIDLSTWAGAGLRGASLVLLGTMVLSFLYSLGLMIDAYSITVHRMVSYHGLLNAFGFSVLAVLSWRRTGAPQRHRYTSFPVSRVRASGYIGNDAVYKNKWVESYRSESGLIPTWRFFQSDRFDPTTIHPLVRRFYLRTDQYDMHASIRWQRGFRRLSGMSHRLTKRFGQINLPPSSDVEMNGEIVAISDEQDGRRHVRAWIRKNRETDEPIFTALYSFHKQAEERYMNIGLPLPFGMMTGVLRLQKDDGDGLILSSHQRVDARGDEGVYVTLGSWTIRTPLREWFHVQADESGELIAKHFLSLLNIPFLTITYHIREKAVK</sequence>
<evidence type="ECO:0000313" key="2">
    <source>
        <dbReference type="EMBL" id="MBA2176717.1"/>
    </source>
</evidence>